<organism evidence="3 4">
    <name type="scientific">Petrolisthes cinctipes</name>
    <name type="common">Flat porcelain crab</name>
    <dbReference type="NCBI Taxonomy" id="88211"/>
    <lineage>
        <taxon>Eukaryota</taxon>
        <taxon>Metazoa</taxon>
        <taxon>Ecdysozoa</taxon>
        <taxon>Arthropoda</taxon>
        <taxon>Crustacea</taxon>
        <taxon>Multicrustacea</taxon>
        <taxon>Malacostraca</taxon>
        <taxon>Eumalacostraca</taxon>
        <taxon>Eucarida</taxon>
        <taxon>Decapoda</taxon>
        <taxon>Pleocyemata</taxon>
        <taxon>Anomura</taxon>
        <taxon>Galatheoidea</taxon>
        <taxon>Porcellanidae</taxon>
        <taxon>Petrolisthes</taxon>
    </lineage>
</organism>
<feature type="signal peptide" evidence="2">
    <location>
        <begin position="1"/>
        <end position="24"/>
    </location>
</feature>
<keyword evidence="2" id="KW-0732">Signal</keyword>
<feature type="chain" id="PRO_5041993613" evidence="2">
    <location>
        <begin position="25"/>
        <end position="148"/>
    </location>
</feature>
<gene>
    <name evidence="3" type="ORF">Pcinc_009637</name>
</gene>
<protein>
    <submittedName>
        <fullName evidence="3">Uncharacterized protein</fullName>
    </submittedName>
</protein>
<comment type="caution">
    <text evidence="3">The sequence shown here is derived from an EMBL/GenBank/DDBJ whole genome shotgun (WGS) entry which is preliminary data.</text>
</comment>
<evidence type="ECO:0000256" key="1">
    <source>
        <dbReference type="SAM" id="MobiDB-lite"/>
    </source>
</evidence>
<keyword evidence="4" id="KW-1185">Reference proteome</keyword>
<evidence type="ECO:0000313" key="4">
    <source>
        <dbReference type="Proteomes" id="UP001286313"/>
    </source>
</evidence>
<dbReference type="AlphaFoldDB" id="A0AAE1KW86"/>
<reference evidence="3" key="1">
    <citation type="submission" date="2023-10" db="EMBL/GenBank/DDBJ databases">
        <title>Genome assemblies of two species of porcelain crab, Petrolisthes cinctipes and Petrolisthes manimaculis (Anomura: Porcellanidae).</title>
        <authorList>
            <person name="Angst P."/>
        </authorList>
    </citation>
    <scope>NUCLEOTIDE SEQUENCE</scope>
    <source>
        <strain evidence="3">PB745_01</strain>
        <tissue evidence="3">Gill</tissue>
    </source>
</reference>
<sequence>MRAAREFFLLLLFFLVLQFELASGTEKSPLSPPPPSSSKRRLYARKSDNNNNNSNDNNNNNGLEAEEVIITLITQHLKDQNIVLVIPSDGVNVGVDLNRVLKRVKWSPAKTPPIPPPKTSPIFASTYVLSSLPIPASLHREPLRASPY</sequence>
<proteinExistence type="predicted"/>
<dbReference type="Proteomes" id="UP001286313">
    <property type="component" value="Unassembled WGS sequence"/>
</dbReference>
<accession>A0AAE1KW86</accession>
<feature type="region of interest" description="Disordered" evidence="1">
    <location>
        <begin position="25"/>
        <end position="61"/>
    </location>
</feature>
<dbReference type="EMBL" id="JAWQEG010000724">
    <property type="protein sequence ID" value="KAK3886177.1"/>
    <property type="molecule type" value="Genomic_DNA"/>
</dbReference>
<evidence type="ECO:0000313" key="3">
    <source>
        <dbReference type="EMBL" id="KAK3886177.1"/>
    </source>
</evidence>
<feature type="compositionally biased region" description="Low complexity" evidence="1">
    <location>
        <begin position="49"/>
        <end position="61"/>
    </location>
</feature>
<name>A0AAE1KW86_PETCI</name>
<evidence type="ECO:0000256" key="2">
    <source>
        <dbReference type="SAM" id="SignalP"/>
    </source>
</evidence>